<evidence type="ECO:0000259" key="1">
    <source>
        <dbReference type="Pfam" id="PF08818"/>
    </source>
</evidence>
<keyword evidence="3" id="KW-1185">Reference proteome</keyword>
<accession>A0A2S5SR57</accession>
<reference evidence="2 3" key="1">
    <citation type="submission" date="2018-02" db="EMBL/GenBank/DDBJ databases">
        <title>Reclassifiation of [Polyangium] brachysporum DSM 7029 as Guopingzhaonella breviflexa gen. nov., sp. nov., a member of the family Comamonadaceae.</title>
        <authorList>
            <person name="Tang B."/>
        </authorList>
    </citation>
    <scope>NUCLEOTIDE SEQUENCE [LARGE SCALE GENOMIC DNA]</scope>
    <source>
        <strain evidence="2 3">BCRC 80649</strain>
    </source>
</reference>
<proteinExistence type="predicted"/>
<dbReference type="Pfam" id="PF08818">
    <property type="entry name" value="DUF1801"/>
    <property type="match status" value="1"/>
</dbReference>
<dbReference type="SUPFAM" id="SSF159888">
    <property type="entry name" value="YdhG-like"/>
    <property type="match status" value="1"/>
</dbReference>
<gene>
    <name evidence="2" type="ORF">C1704_14785</name>
</gene>
<organism evidence="2 3">
    <name type="scientific">Caldimonas caldifontis</name>
    <dbReference type="NCBI Taxonomy" id="1452508"/>
    <lineage>
        <taxon>Bacteria</taxon>
        <taxon>Pseudomonadati</taxon>
        <taxon>Pseudomonadota</taxon>
        <taxon>Betaproteobacteria</taxon>
        <taxon>Burkholderiales</taxon>
        <taxon>Sphaerotilaceae</taxon>
        <taxon>Caldimonas</taxon>
    </lineage>
</organism>
<evidence type="ECO:0000313" key="3">
    <source>
        <dbReference type="Proteomes" id="UP000238605"/>
    </source>
</evidence>
<name>A0A2S5SR57_9BURK</name>
<dbReference type="Proteomes" id="UP000238605">
    <property type="component" value="Unassembled WGS sequence"/>
</dbReference>
<dbReference type="Gene3D" id="3.90.1150.200">
    <property type="match status" value="1"/>
</dbReference>
<protein>
    <recommendedName>
        <fullName evidence="1">YdhG-like domain-containing protein</fullName>
    </recommendedName>
</protein>
<evidence type="ECO:0000313" key="2">
    <source>
        <dbReference type="EMBL" id="PPE65210.1"/>
    </source>
</evidence>
<comment type="caution">
    <text evidence="2">The sequence shown here is derived from an EMBL/GenBank/DDBJ whole genome shotgun (WGS) entry which is preliminary data.</text>
</comment>
<dbReference type="AlphaFoldDB" id="A0A2S5SR57"/>
<dbReference type="EMBL" id="PSNX01000015">
    <property type="protein sequence ID" value="PPE65210.1"/>
    <property type="molecule type" value="Genomic_DNA"/>
</dbReference>
<dbReference type="InterPro" id="IPR014922">
    <property type="entry name" value="YdhG-like"/>
</dbReference>
<feature type="domain" description="YdhG-like" evidence="1">
    <location>
        <begin position="27"/>
        <end position="121"/>
    </location>
</feature>
<sequence length="126" mass="13536">MECGAMRGTMRPHALVAAYFDTLAPDQRDTAQALQRAVLEAAPDLTQAVKWGNLVFTIDRSNLLAIVAHKAHVNLQFFNGAALADAFPQLEGTGKGLRHLKCRHRQPVDVALVGDLVRAAVKAGPA</sequence>